<evidence type="ECO:0000256" key="5">
    <source>
        <dbReference type="ARBA" id="ARBA00023015"/>
    </source>
</evidence>
<keyword evidence="2" id="KW-0479">Metal-binding</keyword>
<evidence type="ECO:0000256" key="8">
    <source>
        <dbReference type="ARBA" id="ARBA00023242"/>
    </source>
</evidence>
<dbReference type="Proteomes" id="UP001415857">
    <property type="component" value="Unassembled WGS sequence"/>
</dbReference>
<dbReference type="Pfam" id="PF00249">
    <property type="entry name" value="Myb_DNA-binding"/>
    <property type="match status" value="1"/>
</dbReference>
<dbReference type="PANTHER" id="PTHR12802:SF61">
    <property type="entry name" value="SWI_SNF COMPLEX SUBUNIT SWI3C"/>
    <property type="match status" value="1"/>
</dbReference>
<evidence type="ECO:0008006" key="17">
    <source>
        <dbReference type="Google" id="ProtNLM"/>
    </source>
</evidence>
<evidence type="ECO:0000256" key="3">
    <source>
        <dbReference type="ARBA" id="ARBA00022771"/>
    </source>
</evidence>
<feature type="domain" description="SWIRM" evidence="13">
    <location>
        <begin position="178"/>
        <end position="276"/>
    </location>
</feature>
<feature type="domain" description="Myb-like" evidence="11">
    <location>
        <begin position="404"/>
        <end position="447"/>
    </location>
</feature>
<evidence type="ECO:0000259" key="14">
    <source>
        <dbReference type="PROSITE" id="PS51293"/>
    </source>
</evidence>
<dbReference type="FunFam" id="1.10.10.60:FF:000014">
    <property type="entry name" value="SWI/SNF complex subunit SMARCC2 isoform C"/>
    <property type="match status" value="1"/>
</dbReference>
<dbReference type="Pfam" id="PF16495">
    <property type="entry name" value="SWIRM-assoc_1"/>
    <property type="match status" value="1"/>
</dbReference>
<feature type="region of interest" description="Disordered" evidence="10">
    <location>
        <begin position="549"/>
        <end position="593"/>
    </location>
</feature>
<organism evidence="15 16">
    <name type="scientific">Liquidambar formosana</name>
    <name type="common">Formosan gum</name>
    <dbReference type="NCBI Taxonomy" id="63359"/>
    <lineage>
        <taxon>Eukaryota</taxon>
        <taxon>Viridiplantae</taxon>
        <taxon>Streptophyta</taxon>
        <taxon>Embryophyta</taxon>
        <taxon>Tracheophyta</taxon>
        <taxon>Spermatophyta</taxon>
        <taxon>Magnoliopsida</taxon>
        <taxon>eudicotyledons</taxon>
        <taxon>Gunneridae</taxon>
        <taxon>Pentapetalae</taxon>
        <taxon>Saxifragales</taxon>
        <taxon>Altingiaceae</taxon>
        <taxon>Liquidambar</taxon>
    </lineage>
</organism>
<feature type="region of interest" description="Disordered" evidence="10">
    <location>
        <begin position="777"/>
        <end position="797"/>
    </location>
</feature>
<dbReference type="PROSITE" id="PS51293">
    <property type="entry name" value="SANT"/>
    <property type="match status" value="1"/>
</dbReference>
<dbReference type="InterPro" id="IPR009057">
    <property type="entry name" value="Homeodomain-like_sf"/>
</dbReference>
<feature type="domain" description="ZZ-type" evidence="12">
    <location>
        <begin position="342"/>
        <end position="396"/>
    </location>
</feature>
<dbReference type="Pfam" id="PF04433">
    <property type="entry name" value="SWIRM"/>
    <property type="match status" value="1"/>
</dbReference>
<evidence type="ECO:0000313" key="16">
    <source>
        <dbReference type="Proteomes" id="UP001415857"/>
    </source>
</evidence>
<keyword evidence="7" id="KW-0804">Transcription</keyword>
<keyword evidence="1" id="KW-0217">Developmental protein</keyword>
<accession>A0AAP0NBI2</accession>
<dbReference type="FunFam" id="1.10.10.10:FF:000020">
    <property type="entry name" value="SWI/SNF complex subunit SMARCC2 isoform c"/>
    <property type="match status" value="1"/>
</dbReference>
<dbReference type="GO" id="GO:0003677">
    <property type="term" value="F:DNA binding"/>
    <property type="evidence" value="ECO:0007669"/>
    <property type="project" value="UniProtKB-KW"/>
</dbReference>
<dbReference type="InterPro" id="IPR007526">
    <property type="entry name" value="SWIRM"/>
</dbReference>
<sequence>MSSETRNKWKKRKREPPISNPRRQKQEDDVDEDDDDAVPDDDLEPEDDYDLHPNPNSDPAPIARESEVLSDAGIRISEFPSIVKHAVNRPHSTVLGIAALERAVQFGENKNLQNPMVLENVSYGQLQALSAVPADSPALAVGDQERADGGGASAYVVRPPVIMEGRGVVKRFGNGRVHVVPMHSDWFSPNIVHRLERQVVPHFFSGKSPDLTPEKYMECRNWVVAKYMENPDKRLSVTDCQGLAVGIDIDDLTRIVRFLDNWGIINYCAAAIPNHEPWNGGLYLREDPNGEVHVPSATLKSIDSLIQFDKPKCRLNAVDVYSSLSCRSDDISDLDSRIRERLSENHCNYCSRPIPVVYYQSQKEADILLCADCFHEGRFVIGHSSIDFIRVDSTKDYGDLDGESWTDQETLLLLEAMEIYHDNWNDIAEHVGTKSKAQCILHFVRMPMEDGPLENVDVPNMPITSNLSSKDNHARSHSNSNGDIAGSCQDPDSESRLPFANSGNPVMALVAFLASAVGPRVAAACAHASLASLSEDNVVAASGYITQMEGSGLGNRMNSEGIHSREGGSRGDVSNSSQQKGENSAVQGSWGQNDGEVAPLSAEKVKIAAKAGLSAAATKAKMFADHEEREIQRLSANIINHQLKRLELKLKQFAEVETFLMKECDQVERTRQRFVTERARIISTRFGPAGITSSVNPPGIAPAMVNNNTSNSRQQVVSASPSQPSISGYGNNQPVHPHMSFMPRQPMFAFGPRLPLNAIHPSSSTSPNAMFNAPGNAQSTLGHPMLRPVTGTGSGLG</sequence>
<dbReference type="SMART" id="SM00717">
    <property type="entry name" value="SANT"/>
    <property type="match status" value="1"/>
</dbReference>
<evidence type="ECO:0000256" key="9">
    <source>
        <dbReference type="PROSITE-ProRule" id="PRU00228"/>
    </source>
</evidence>
<dbReference type="InterPro" id="IPR001005">
    <property type="entry name" value="SANT/Myb"/>
</dbReference>
<reference evidence="15 16" key="1">
    <citation type="journal article" date="2024" name="Plant J.">
        <title>Genome sequences and population genomics reveal climatic adaptation and genomic divergence between two closely related sweetgum species.</title>
        <authorList>
            <person name="Xu W.Q."/>
            <person name="Ren C.Q."/>
            <person name="Zhang X.Y."/>
            <person name="Comes H.P."/>
            <person name="Liu X.H."/>
            <person name="Li Y.G."/>
            <person name="Kettle C.J."/>
            <person name="Jalonen R."/>
            <person name="Gaisberger H."/>
            <person name="Ma Y.Z."/>
            <person name="Qiu Y.X."/>
        </authorList>
    </citation>
    <scope>NUCLEOTIDE SEQUENCE [LARGE SCALE GENOMIC DNA]</scope>
    <source>
        <strain evidence="15">Hangzhou</strain>
    </source>
</reference>
<feature type="compositionally biased region" description="Polar residues" evidence="10">
    <location>
        <begin position="572"/>
        <end position="592"/>
    </location>
</feature>
<dbReference type="PROSITE" id="PS50090">
    <property type="entry name" value="MYB_LIKE"/>
    <property type="match status" value="1"/>
</dbReference>
<evidence type="ECO:0000256" key="6">
    <source>
        <dbReference type="ARBA" id="ARBA00023125"/>
    </source>
</evidence>
<keyword evidence="5" id="KW-0805">Transcription regulation</keyword>
<dbReference type="InterPro" id="IPR000433">
    <property type="entry name" value="Znf_ZZ"/>
</dbReference>
<evidence type="ECO:0000259" key="13">
    <source>
        <dbReference type="PROSITE" id="PS50934"/>
    </source>
</evidence>
<dbReference type="AlphaFoldDB" id="A0AAP0NBI2"/>
<dbReference type="GO" id="GO:0008270">
    <property type="term" value="F:zinc ion binding"/>
    <property type="evidence" value="ECO:0007669"/>
    <property type="project" value="UniProtKB-KW"/>
</dbReference>
<dbReference type="Gene3D" id="1.10.10.60">
    <property type="entry name" value="Homeodomain-like"/>
    <property type="match status" value="1"/>
</dbReference>
<keyword evidence="3 9" id="KW-0863">Zinc-finger</keyword>
<evidence type="ECO:0000256" key="7">
    <source>
        <dbReference type="ARBA" id="ARBA00023163"/>
    </source>
</evidence>
<name>A0AAP0NBI2_LIQFO</name>
<keyword evidence="6" id="KW-0238">DNA-binding</keyword>
<dbReference type="GO" id="GO:0005634">
    <property type="term" value="C:nucleus"/>
    <property type="evidence" value="ECO:0007669"/>
    <property type="project" value="UniProtKB-ARBA"/>
</dbReference>
<dbReference type="PROSITE" id="PS50934">
    <property type="entry name" value="SWIRM"/>
    <property type="match status" value="1"/>
</dbReference>
<keyword evidence="16" id="KW-1185">Reference proteome</keyword>
<feature type="region of interest" description="Disordered" evidence="10">
    <location>
        <begin position="1"/>
        <end position="62"/>
    </location>
</feature>
<dbReference type="SMART" id="SM00291">
    <property type="entry name" value="ZnF_ZZ"/>
    <property type="match status" value="1"/>
</dbReference>
<gene>
    <name evidence="15" type="ORF">L1049_025486</name>
</gene>
<dbReference type="InterPro" id="IPR032451">
    <property type="entry name" value="SMARCC_C"/>
</dbReference>
<evidence type="ECO:0000259" key="12">
    <source>
        <dbReference type="PROSITE" id="PS50135"/>
    </source>
</evidence>
<evidence type="ECO:0000256" key="10">
    <source>
        <dbReference type="SAM" id="MobiDB-lite"/>
    </source>
</evidence>
<dbReference type="PROSITE" id="PS50135">
    <property type="entry name" value="ZF_ZZ_2"/>
    <property type="match status" value="1"/>
</dbReference>
<dbReference type="CDD" id="cd00167">
    <property type="entry name" value="SANT"/>
    <property type="match status" value="1"/>
</dbReference>
<dbReference type="SUPFAM" id="SSF46689">
    <property type="entry name" value="Homeodomain-like"/>
    <property type="match status" value="2"/>
</dbReference>
<proteinExistence type="predicted"/>
<comment type="caution">
    <text evidence="15">The sequence shown here is derived from an EMBL/GenBank/DDBJ whole genome shotgun (WGS) entry which is preliminary data.</text>
</comment>
<dbReference type="PANTHER" id="PTHR12802">
    <property type="entry name" value="SWI/SNF COMPLEX-RELATED"/>
    <property type="match status" value="1"/>
</dbReference>
<evidence type="ECO:0000256" key="4">
    <source>
        <dbReference type="ARBA" id="ARBA00022833"/>
    </source>
</evidence>
<dbReference type="Gene3D" id="1.10.10.10">
    <property type="entry name" value="Winged helix-like DNA-binding domain superfamily/Winged helix DNA-binding domain"/>
    <property type="match status" value="1"/>
</dbReference>
<evidence type="ECO:0000259" key="11">
    <source>
        <dbReference type="PROSITE" id="PS50090"/>
    </source>
</evidence>
<keyword evidence="4" id="KW-0862">Zinc</keyword>
<dbReference type="EMBL" id="JBBPBK010000014">
    <property type="protein sequence ID" value="KAK9269913.1"/>
    <property type="molecule type" value="Genomic_DNA"/>
</dbReference>
<protein>
    <recommendedName>
        <fullName evidence="17">SWI/SNF complex subunit SWI3C</fullName>
    </recommendedName>
</protein>
<evidence type="ECO:0000256" key="2">
    <source>
        <dbReference type="ARBA" id="ARBA00022723"/>
    </source>
</evidence>
<evidence type="ECO:0000256" key="1">
    <source>
        <dbReference type="ARBA" id="ARBA00022473"/>
    </source>
</evidence>
<evidence type="ECO:0000313" key="15">
    <source>
        <dbReference type="EMBL" id="KAK9269913.1"/>
    </source>
</evidence>
<feature type="domain" description="SANT" evidence="14">
    <location>
        <begin position="400"/>
        <end position="451"/>
    </location>
</feature>
<dbReference type="InterPro" id="IPR036388">
    <property type="entry name" value="WH-like_DNA-bd_sf"/>
</dbReference>
<keyword evidence="8" id="KW-0539">Nucleus</keyword>
<feature type="compositionally biased region" description="Acidic residues" evidence="10">
    <location>
        <begin position="28"/>
        <end position="49"/>
    </location>
</feature>
<dbReference type="InterPro" id="IPR017884">
    <property type="entry name" value="SANT_dom"/>
</dbReference>
<feature type="region of interest" description="Disordered" evidence="10">
    <location>
        <begin position="459"/>
        <end position="499"/>
    </location>
</feature>